<keyword evidence="2" id="KW-0560">Oxidoreductase</keyword>
<organism evidence="5 6">
    <name type="scientific">Shimia abyssi</name>
    <dbReference type="NCBI Taxonomy" id="1662395"/>
    <lineage>
        <taxon>Bacteria</taxon>
        <taxon>Pseudomonadati</taxon>
        <taxon>Pseudomonadota</taxon>
        <taxon>Alphaproteobacteria</taxon>
        <taxon>Rhodobacterales</taxon>
        <taxon>Roseobacteraceae</taxon>
    </lineage>
</organism>
<reference evidence="5 6" key="1">
    <citation type="submission" date="2018-03" db="EMBL/GenBank/DDBJ databases">
        <title>Genomic Encyclopedia of Archaeal and Bacterial Type Strains, Phase II (KMG-II): from individual species to whole genera.</title>
        <authorList>
            <person name="Goeker M."/>
        </authorList>
    </citation>
    <scope>NUCLEOTIDE SEQUENCE [LARGE SCALE GENOMIC DNA]</scope>
    <source>
        <strain evidence="5 6">DSM 100673</strain>
    </source>
</reference>
<dbReference type="Pfam" id="PF01408">
    <property type="entry name" value="GFO_IDH_MocA"/>
    <property type="match status" value="1"/>
</dbReference>
<dbReference type="InterPro" id="IPR000683">
    <property type="entry name" value="Gfo/Idh/MocA-like_OxRdtase_N"/>
</dbReference>
<dbReference type="RefSeq" id="WP_106610322.1">
    <property type="nucleotide sequence ID" value="NZ_PYGJ01000021.1"/>
</dbReference>
<dbReference type="GO" id="GO:0016491">
    <property type="term" value="F:oxidoreductase activity"/>
    <property type="evidence" value="ECO:0007669"/>
    <property type="project" value="UniProtKB-KW"/>
</dbReference>
<dbReference type="OrthoDB" id="9792935at2"/>
<dbReference type="Gene3D" id="3.40.50.720">
    <property type="entry name" value="NAD(P)-binding Rossmann-like Domain"/>
    <property type="match status" value="1"/>
</dbReference>
<dbReference type="InterPro" id="IPR055170">
    <property type="entry name" value="GFO_IDH_MocA-like_dom"/>
</dbReference>
<dbReference type="Proteomes" id="UP000240418">
    <property type="component" value="Unassembled WGS sequence"/>
</dbReference>
<dbReference type="Pfam" id="PF22725">
    <property type="entry name" value="GFO_IDH_MocA_C3"/>
    <property type="match status" value="1"/>
</dbReference>
<evidence type="ECO:0000259" key="3">
    <source>
        <dbReference type="Pfam" id="PF01408"/>
    </source>
</evidence>
<dbReference type="GO" id="GO:0000166">
    <property type="term" value="F:nucleotide binding"/>
    <property type="evidence" value="ECO:0007669"/>
    <property type="project" value="InterPro"/>
</dbReference>
<gene>
    <name evidence="5" type="ORF">CLV88_12118</name>
</gene>
<protein>
    <submittedName>
        <fullName evidence="5">Putative dehydrogenase</fullName>
    </submittedName>
</protein>
<dbReference type="InterPro" id="IPR036291">
    <property type="entry name" value="NAD(P)-bd_dom_sf"/>
</dbReference>
<comment type="similarity">
    <text evidence="1">Belongs to the Gfo/Idh/MocA family.</text>
</comment>
<proteinExistence type="inferred from homology"/>
<evidence type="ECO:0000259" key="4">
    <source>
        <dbReference type="Pfam" id="PF22725"/>
    </source>
</evidence>
<dbReference type="AlphaFoldDB" id="A0A2P8F5V4"/>
<dbReference type="Gene3D" id="3.30.360.10">
    <property type="entry name" value="Dihydrodipicolinate Reductase, domain 2"/>
    <property type="match status" value="1"/>
</dbReference>
<accession>A0A2P8F5V4</accession>
<sequence length="321" mass="35054">MDQVVRWGILGAANFARNHMGPAINAAHGAELAALATSSAEKAAGFQAFAPRVAVHDSYEALLADPSIDAVYIPLPNHLHVEWSIKALEAGKAVLCEKPVGLDVGQIDRLIDARDKAGLLAAEAYMIVHHPQWQRAKALLDEGAIGTLLHVNAAFSFYNNDMDNIRNQAGTGGGGLRDIGVYTMGSVRWATGQEPEKLDYARVQMQDGFDLFADVGFAFPGFTYQGFTGIRMANRQEMHFHGDKGVMSLTCPFNANVFDQAEVRLSYPDQRVVVERFTGINQYVKQVEAFGRSVRDGADYAWTLEDARGTQAMLDTIFASV</sequence>
<dbReference type="EMBL" id="PYGJ01000021">
    <property type="protein sequence ID" value="PSL17108.1"/>
    <property type="molecule type" value="Genomic_DNA"/>
</dbReference>
<feature type="domain" description="GFO/IDH/MocA-like oxidoreductase" evidence="4">
    <location>
        <begin position="133"/>
        <end position="247"/>
    </location>
</feature>
<keyword evidence="6" id="KW-1185">Reference proteome</keyword>
<feature type="domain" description="Gfo/Idh/MocA-like oxidoreductase N-terminal" evidence="3">
    <location>
        <begin position="5"/>
        <end position="121"/>
    </location>
</feature>
<dbReference type="InterPro" id="IPR050984">
    <property type="entry name" value="Gfo/Idh/MocA_domain"/>
</dbReference>
<dbReference type="SUPFAM" id="SSF55347">
    <property type="entry name" value="Glyceraldehyde-3-phosphate dehydrogenase-like, C-terminal domain"/>
    <property type="match status" value="1"/>
</dbReference>
<evidence type="ECO:0000256" key="1">
    <source>
        <dbReference type="ARBA" id="ARBA00010928"/>
    </source>
</evidence>
<comment type="caution">
    <text evidence="5">The sequence shown here is derived from an EMBL/GenBank/DDBJ whole genome shotgun (WGS) entry which is preliminary data.</text>
</comment>
<evidence type="ECO:0000313" key="5">
    <source>
        <dbReference type="EMBL" id="PSL17108.1"/>
    </source>
</evidence>
<dbReference type="PANTHER" id="PTHR22604:SF105">
    <property type="entry name" value="TRANS-1,2-DIHYDROBENZENE-1,2-DIOL DEHYDROGENASE"/>
    <property type="match status" value="1"/>
</dbReference>
<name>A0A2P8F5V4_9RHOB</name>
<dbReference type="SUPFAM" id="SSF51735">
    <property type="entry name" value="NAD(P)-binding Rossmann-fold domains"/>
    <property type="match status" value="1"/>
</dbReference>
<dbReference type="PANTHER" id="PTHR22604">
    <property type="entry name" value="OXIDOREDUCTASES"/>
    <property type="match status" value="1"/>
</dbReference>
<evidence type="ECO:0000256" key="2">
    <source>
        <dbReference type="ARBA" id="ARBA00023002"/>
    </source>
</evidence>
<evidence type="ECO:0000313" key="6">
    <source>
        <dbReference type="Proteomes" id="UP000240418"/>
    </source>
</evidence>